<accession>A0A6I8LDR2</accession>
<name>A0A6I8LDR2_9PSEU</name>
<dbReference type="EMBL" id="CABVGP010000001">
    <property type="protein sequence ID" value="VVJ15006.1"/>
    <property type="molecule type" value="Genomic_DNA"/>
</dbReference>
<protein>
    <submittedName>
        <fullName evidence="1">Uncharacterized protein</fullName>
    </submittedName>
</protein>
<dbReference type="Proteomes" id="UP000399805">
    <property type="component" value="Unassembled WGS sequence"/>
</dbReference>
<organism evidence="1 2">
    <name type="scientific">Amycolatopsis camponoti</name>
    <dbReference type="NCBI Taxonomy" id="2606593"/>
    <lineage>
        <taxon>Bacteria</taxon>
        <taxon>Bacillati</taxon>
        <taxon>Actinomycetota</taxon>
        <taxon>Actinomycetes</taxon>
        <taxon>Pseudonocardiales</taxon>
        <taxon>Pseudonocardiaceae</taxon>
        <taxon>Amycolatopsis</taxon>
    </lineage>
</organism>
<proteinExistence type="predicted"/>
<evidence type="ECO:0000313" key="2">
    <source>
        <dbReference type="Proteomes" id="UP000399805"/>
    </source>
</evidence>
<keyword evidence="2" id="KW-1185">Reference proteome</keyword>
<dbReference type="AlphaFoldDB" id="A0A6I8LDR2"/>
<reference evidence="1 2" key="1">
    <citation type="submission" date="2019-09" db="EMBL/GenBank/DDBJ databases">
        <authorList>
            <person name="Leyn A S."/>
        </authorList>
    </citation>
    <scope>NUCLEOTIDE SEQUENCE [LARGE SCALE GENOMIC DNA]</scope>
    <source>
        <strain evidence="1">AA231_1</strain>
    </source>
</reference>
<sequence>MVRLRHRVEARWQAARDSRSGALLTLEQSGGITVASTRYVWSLHAEADRASNEALVRLHTDNEPLIVEIRNRAWAVIRAEELGATKSVHHRRLGHSLAEWETVASCAAHDVGAVVSGLNRIIDRYWARLATAHRALRSDGPAASTSPLQPRRIVRDDRWSRPLDLLPHRCSPNPAVPAAVIDRAVEIVVFGATA</sequence>
<evidence type="ECO:0000313" key="1">
    <source>
        <dbReference type="EMBL" id="VVJ15006.1"/>
    </source>
</evidence>
<gene>
    <name evidence="1" type="ORF">AA23TX_00033</name>
</gene>